<dbReference type="Proteomes" id="UP000030157">
    <property type="component" value="Segment"/>
</dbReference>
<dbReference type="EMBL" id="KJ801817">
    <property type="protein sequence ID" value="AII28498.1"/>
    <property type="molecule type" value="Genomic_DNA"/>
</dbReference>
<evidence type="ECO:0000313" key="2">
    <source>
        <dbReference type="Proteomes" id="UP000030157"/>
    </source>
</evidence>
<dbReference type="RefSeq" id="YP_009147139.1">
    <property type="nucleotide sequence ID" value="NC_027335.2"/>
</dbReference>
<evidence type="ECO:0000313" key="1">
    <source>
        <dbReference type="EMBL" id="AII28498.1"/>
    </source>
</evidence>
<name>A0A096XT64_9CAUD</name>
<protein>
    <submittedName>
        <fullName evidence="1">Uncharacterized protein</fullName>
    </submittedName>
</protein>
<proteinExistence type="predicted"/>
<reference evidence="1" key="1">
    <citation type="submission" date="2014-05" db="EMBL/GenBank/DDBJ databases">
        <title>Complete genome sequence of Enterococcus faecalis bacteriophage ECP3.</title>
        <authorList>
            <person name="Kang H.-Y."/>
            <person name="Kim S."/>
            <person name="Kim J."/>
        </authorList>
    </citation>
    <scope>NUCLEOTIDE SEQUENCE [LARGE SCALE GENOMIC DNA]</scope>
    <source>
        <strain evidence="1">ECP3</strain>
    </source>
</reference>
<dbReference type="GeneID" id="24628187"/>
<accession>A0A096XT64</accession>
<keyword evidence="2" id="KW-1185">Reference proteome</keyword>
<sequence>MELTKIETREWYNSDLDKLHKEGKDIYVKLKIGKRVTYGEYENEPNNGFQVINNEETFPLSLDNYEVYTEPTTELTEKQLIVLVWLIHYLERTKLTIADSLHNLISGKANDVTLQVWADLSSVEEAEVIRELVDYVIDKGGSL</sequence>
<organism evidence="1 2">
    <name type="scientific">Enterococcus phage ECP3</name>
    <dbReference type="NCBI Taxonomy" id="1498168"/>
    <lineage>
        <taxon>Viruses</taxon>
        <taxon>Duplodnaviria</taxon>
        <taxon>Heunggongvirae</taxon>
        <taxon>Uroviricota</taxon>
        <taxon>Caudoviricetes</taxon>
        <taxon>Herelleviridae</taxon>
        <taxon>Brockvirinae</taxon>
        <taxon>Kochikohdavirus</taxon>
        <taxon>Kochikohdavirus ECP3</taxon>
    </lineage>
</organism>